<protein>
    <submittedName>
        <fullName evidence="12">Leucine-rich repeat-containing protein</fullName>
    </submittedName>
</protein>
<dbReference type="InterPro" id="IPR046956">
    <property type="entry name" value="RLP23-like"/>
</dbReference>
<reference evidence="12" key="1">
    <citation type="journal article" date="2022" name="Int. J. Mol. Sci.">
        <title>Draft Genome of Tanacetum Coccineum: Genomic Comparison of Closely Related Tanacetum-Family Plants.</title>
        <authorList>
            <person name="Yamashiro T."/>
            <person name="Shiraishi A."/>
            <person name="Nakayama K."/>
            <person name="Satake H."/>
        </authorList>
    </citation>
    <scope>NUCLEOTIDE SEQUENCE</scope>
</reference>
<comment type="caution">
    <text evidence="12">The sequence shown here is derived from an EMBL/GenBank/DDBJ whole genome shotgun (WGS) entry which is preliminary data.</text>
</comment>
<keyword evidence="9 11" id="KW-0472">Membrane</keyword>
<evidence type="ECO:0000256" key="2">
    <source>
        <dbReference type="ARBA" id="ARBA00009592"/>
    </source>
</evidence>
<proteinExistence type="inferred from homology"/>
<dbReference type="InterPro" id="IPR001611">
    <property type="entry name" value="Leu-rich_rpt"/>
</dbReference>
<evidence type="ECO:0000256" key="10">
    <source>
        <dbReference type="ARBA" id="ARBA00023180"/>
    </source>
</evidence>
<evidence type="ECO:0000256" key="9">
    <source>
        <dbReference type="ARBA" id="ARBA00023136"/>
    </source>
</evidence>
<evidence type="ECO:0000256" key="11">
    <source>
        <dbReference type="SAM" id="Phobius"/>
    </source>
</evidence>
<dbReference type="PANTHER" id="PTHR48063">
    <property type="entry name" value="LRR RECEPTOR-LIKE KINASE"/>
    <property type="match status" value="1"/>
</dbReference>
<dbReference type="SMART" id="SM00369">
    <property type="entry name" value="LRR_TYP"/>
    <property type="match status" value="4"/>
</dbReference>
<keyword evidence="10" id="KW-0325">Glycoprotein</keyword>
<dbReference type="Pfam" id="PF13855">
    <property type="entry name" value="LRR_8"/>
    <property type="match status" value="1"/>
</dbReference>
<dbReference type="InterPro" id="IPR032675">
    <property type="entry name" value="LRR_dom_sf"/>
</dbReference>
<evidence type="ECO:0000256" key="7">
    <source>
        <dbReference type="ARBA" id="ARBA00022737"/>
    </source>
</evidence>
<organism evidence="12 13">
    <name type="scientific">Tanacetum coccineum</name>
    <dbReference type="NCBI Taxonomy" id="301880"/>
    <lineage>
        <taxon>Eukaryota</taxon>
        <taxon>Viridiplantae</taxon>
        <taxon>Streptophyta</taxon>
        <taxon>Embryophyta</taxon>
        <taxon>Tracheophyta</taxon>
        <taxon>Spermatophyta</taxon>
        <taxon>Magnoliopsida</taxon>
        <taxon>eudicotyledons</taxon>
        <taxon>Gunneridae</taxon>
        <taxon>Pentapetalae</taxon>
        <taxon>asterids</taxon>
        <taxon>campanulids</taxon>
        <taxon>Asterales</taxon>
        <taxon>Asteraceae</taxon>
        <taxon>Asteroideae</taxon>
        <taxon>Anthemideae</taxon>
        <taxon>Anthemidinae</taxon>
        <taxon>Tanacetum</taxon>
    </lineage>
</organism>
<evidence type="ECO:0000313" key="12">
    <source>
        <dbReference type="EMBL" id="GJT45866.1"/>
    </source>
</evidence>
<evidence type="ECO:0000256" key="4">
    <source>
        <dbReference type="ARBA" id="ARBA00022614"/>
    </source>
</evidence>
<keyword evidence="6" id="KW-0732">Signal</keyword>
<evidence type="ECO:0000256" key="1">
    <source>
        <dbReference type="ARBA" id="ARBA00004251"/>
    </source>
</evidence>
<keyword evidence="13" id="KW-1185">Reference proteome</keyword>
<comment type="similarity">
    <text evidence="2">Belongs to the RLP family.</text>
</comment>
<dbReference type="PRINTS" id="PR00019">
    <property type="entry name" value="LEURICHRPT"/>
</dbReference>
<accession>A0ABQ5E4T5</accession>
<keyword evidence="7" id="KW-0677">Repeat</keyword>
<feature type="transmembrane region" description="Helical" evidence="11">
    <location>
        <begin position="447"/>
        <end position="469"/>
    </location>
</feature>
<evidence type="ECO:0000256" key="3">
    <source>
        <dbReference type="ARBA" id="ARBA00022475"/>
    </source>
</evidence>
<dbReference type="InterPro" id="IPR003591">
    <property type="entry name" value="Leu-rich_rpt_typical-subtyp"/>
</dbReference>
<keyword evidence="8 11" id="KW-1133">Transmembrane helix</keyword>
<evidence type="ECO:0000256" key="8">
    <source>
        <dbReference type="ARBA" id="ARBA00022989"/>
    </source>
</evidence>
<dbReference type="PANTHER" id="PTHR48063:SF103">
    <property type="entry name" value="LEUCINE-RICH RECEPTOR-LIKE KINASE FAMILY PROTEIN"/>
    <property type="match status" value="1"/>
</dbReference>
<dbReference type="Proteomes" id="UP001151760">
    <property type="component" value="Unassembled WGS sequence"/>
</dbReference>
<evidence type="ECO:0000256" key="5">
    <source>
        <dbReference type="ARBA" id="ARBA00022692"/>
    </source>
</evidence>
<dbReference type="SUPFAM" id="SSF52058">
    <property type="entry name" value="L domain-like"/>
    <property type="match status" value="1"/>
</dbReference>
<gene>
    <name evidence="12" type="ORF">Tco_0954581</name>
</gene>
<keyword evidence="5 11" id="KW-0812">Transmembrane</keyword>
<comment type="subcellular location">
    <subcellularLocation>
        <location evidence="1">Cell membrane</location>
        <topology evidence="1">Single-pass type I membrane protein</topology>
    </subcellularLocation>
</comment>
<keyword evidence="3" id="KW-1003">Cell membrane</keyword>
<dbReference type="Pfam" id="PF00560">
    <property type="entry name" value="LRR_1"/>
    <property type="match status" value="5"/>
</dbReference>
<sequence length="505" mass="56705">MYSWLFPLFGKKLEILLISGNTFDGNLSDFLNTLSTSATTLQTLDASNNQFTGSLSYEIQNFSFMTTLNLSLNQLNGTISDKLWQLPNLQRLYLSFNNISGKLSKSLSNHELDIVDLSFNCFYGPIPAFPARINFLDLSRNKFHGGLSFLCQLYENLEFLDLSRNTITGQLPDCFRNLTYLKVLNLGHNNLSGRIPPSIGYLGQLETLCLYNNSFSGELPLTLKNCTKLSLLDLDLSLNNLHGTIPPCVNNFTSMVRKGTFLEQNKHHYRSTIDSLNFVDNTYIDHLLIEWQGKVNEFSSILGLLKAIDLSSNNLTGQIPNEVTNLHGLLVLDLSNNSLVGEIPRNIGHMTELLTLNLSRNMFSGEMPTSMSDMHSLNDLDVSFNNLSGRVPTSTQLQSFEPTRFTGNAGLCGLPTTKKCPEDEYLGVPHDVKSGSDGYSTDELQRWFYVGGATGFATGFWIVCSVLLLNRQGRRAFFHFHDSVKDWVYVTMVVFIAKWRRVARA</sequence>
<evidence type="ECO:0000313" key="13">
    <source>
        <dbReference type="Proteomes" id="UP001151760"/>
    </source>
</evidence>
<dbReference type="EMBL" id="BQNB010015936">
    <property type="protein sequence ID" value="GJT45866.1"/>
    <property type="molecule type" value="Genomic_DNA"/>
</dbReference>
<evidence type="ECO:0000256" key="6">
    <source>
        <dbReference type="ARBA" id="ARBA00022729"/>
    </source>
</evidence>
<reference evidence="12" key="2">
    <citation type="submission" date="2022-01" db="EMBL/GenBank/DDBJ databases">
        <authorList>
            <person name="Yamashiro T."/>
            <person name="Shiraishi A."/>
            <person name="Satake H."/>
            <person name="Nakayama K."/>
        </authorList>
    </citation>
    <scope>NUCLEOTIDE SEQUENCE</scope>
</reference>
<name>A0ABQ5E4T5_9ASTR</name>
<dbReference type="Gene3D" id="3.80.10.10">
    <property type="entry name" value="Ribonuclease Inhibitor"/>
    <property type="match status" value="1"/>
</dbReference>
<keyword evidence="4" id="KW-0433">Leucine-rich repeat</keyword>